<evidence type="ECO:0000313" key="3">
    <source>
        <dbReference type="EMBL" id="MDI5890612.1"/>
    </source>
</evidence>
<dbReference type="Proteomes" id="UP001225957">
    <property type="component" value="Unassembled WGS sequence"/>
</dbReference>
<dbReference type="EMBL" id="JASCQP010000018">
    <property type="protein sequence ID" value="MDI5890612.1"/>
    <property type="molecule type" value="Genomic_DNA"/>
</dbReference>
<evidence type="ECO:0000313" key="4">
    <source>
        <dbReference type="Proteomes" id="UP001225957"/>
    </source>
</evidence>
<reference evidence="3 4" key="1">
    <citation type="submission" date="2023-04" db="EMBL/GenBank/DDBJ databases">
        <title>Halomonas strains isolated from rhizosphere soil.</title>
        <authorList>
            <person name="Xu L."/>
            <person name="Sun J.-Q."/>
        </authorList>
    </citation>
    <scope>NUCLEOTIDE SEQUENCE [LARGE SCALE GENOMIC DNA]</scope>
    <source>
        <strain evidence="3 4">LR5S20</strain>
    </source>
</reference>
<keyword evidence="2" id="KW-1133">Transmembrane helix</keyword>
<keyword evidence="2" id="KW-0812">Transmembrane</keyword>
<protein>
    <submittedName>
        <fullName evidence="3">Uncharacterized protein</fullName>
    </submittedName>
</protein>
<gene>
    <name evidence="3" type="ORF">QLQ83_05860</name>
</gene>
<evidence type="ECO:0000256" key="2">
    <source>
        <dbReference type="SAM" id="Phobius"/>
    </source>
</evidence>
<name>A0ABT6UXA7_9GAMM</name>
<feature type="region of interest" description="Disordered" evidence="1">
    <location>
        <begin position="47"/>
        <end position="69"/>
    </location>
</feature>
<feature type="transmembrane region" description="Helical" evidence="2">
    <location>
        <begin position="30"/>
        <end position="49"/>
    </location>
</feature>
<keyword evidence="4" id="KW-1185">Reference proteome</keyword>
<dbReference type="RefSeq" id="WP_282734587.1">
    <property type="nucleotide sequence ID" value="NZ_JASCQP010000018.1"/>
</dbReference>
<evidence type="ECO:0000256" key="1">
    <source>
        <dbReference type="SAM" id="MobiDB-lite"/>
    </source>
</evidence>
<comment type="caution">
    <text evidence="3">The sequence shown here is derived from an EMBL/GenBank/DDBJ whole genome shotgun (WGS) entry which is preliminary data.</text>
</comment>
<organism evidence="3 4">
    <name type="scientific">Halomonas rhizosphaerae</name>
    <dbReference type="NCBI Taxonomy" id="3043296"/>
    <lineage>
        <taxon>Bacteria</taxon>
        <taxon>Pseudomonadati</taxon>
        <taxon>Pseudomonadota</taxon>
        <taxon>Gammaproteobacteria</taxon>
        <taxon>Oceanospirillales</taxon>
        <taxon>Halomonadaceae</taxon>
        <taxon>Halomonas</taxon>
    </lineage>
</organism>
<keyword evidence="2" id="KW-0472">Membrane</keyword>
<accession>A0ABT6UXA7</accession>
<proteinExistence type="predicted"/>
<sequence length="69" mass="7364">MRHFLFDTLGIAGFGALTYGLYLRFGLADALISSGGLLLVLALAGARAAKRASPPEPQKKTPVQPPRKR</sequence>